<evidence type="ECO:0000256" key="3">
    <source>
        <dbReference type="ARBA" id="ARBA00022750"/>
    </source>
</evidence>
<dbReference type="Proteomes" id="UP001281761">
    <property type="component" value="Unassembled WGS sequence"/>
</dbReference>
<name>A0ABQ9XXR1_9EUKA</name>
<evidence type="ECO:0000256" key="5">
    <source>
        <dbReference type="SAM" id="MobiDB-lite"/>
    </source>
</evidence>
<dbReference type="PANTHER" id="PTHR12917">
    <property type="entry name" value="ASPARTYL PROTEASE DDI-RELATED"/>
    <property type="match status" value="1"/>
</dbReference>
<dbReference type="Pfam" id="PF09668">
    <property type="entry name" value="Asp_protease"/>
    <property type="match status" value="1"/>
</dbReference>
<sequence>MDQQFQLNVTILGSNQSLIMYAPITATIGHLKNMISSSYHIPYTHIEIYFNNQPQNDFTIISQLSPLRPLPLVVDWNNLFQTHFPGTMTQSSGTTSLSSVGHQNQTPTSDPVAEFLKRKQREQQLAGMLQKDTPSEEPNIDDIPIHEVLPKPILMEPQPFYEQIKKNPHEFEMLTQNRPDLIEPASRGDYEPLRGFLLEVFKLEMKRYLAHQKRKKLVESDPTSERAQEAIMKSIRETALRQNIETAYDEIPESFVQVHMLYMQVEVNGRKVTAFIDTGAQSTIMSQRLCEYCGISHLIDRKRAGIAVGVGTAEIIGKVHAVDMKVGNSYFATSCTILKESSIEFIFGLDNLRRHQCCIDLKAQELRIGDEKIALLSEREIEKAMIGEERGFANFIPTEDAPAQPSSEPQPETPQEAAPSQEYSEENLKALLDMGFDREQAIQALRQTKDDLDAAIELL</sequence>
<dbReference type="CDD" id="cd05479">
    <property type="entry name" value="RP_DDI"/>
    <property type="match status" value="1"/>
</dbReference>
<keyword evidence="3" id="KW-0064">Aspartyl protease</keyword>
<dbReference type="GO" id="GO:0016787">
    <property type="term" value="F:hydrolase activity"/>
    <property type="evidence" value="ECO:0007669"/>
    <property type="project" value="UniProtKB-KW"/>
</dbReference>
<dbReference type="PROSITE" id="PS50030">
    <property type="entry name" value="UBA"/>
    <property type="match status" value="1"/>
</dbReference>
<feature type="region of interest" description="Disordered" evidence="5">
    <location>
        <begin position="90"/>
        <end position="109"/>
    </location>
</feature>
<evidence type="ECO:0000313" key="7">
    <source>
        <dbReference type="EMBL" id="KAK2956282.1"/>
    </source>
</evidence>
<keyword evidence="4 7" id="KW-0378">Hydrolase</keyword>
<evidence type="ECO:0000256" key="4">
    <source>
        <dbReference type="ARBA" id="ARBA00022801"/>
    </source>
</evidence>
<dbReference type="EMBL" id="JARBJD010000058">
    <property type="protein sequence ID" value="KAK2956282.1"/>
    <property type="molecule type" value="Genomic_DNA"/>
</dbReference>
<dbReference type="Gene3D" id="2.40.70.10">
    <property type="entry name" value="Acid Proteases"/>
    <property type="match status" value="1"/>
</dbReference>
<dbReference type="SUPFAM" id="SSF54236">
    <property type="entry name" value="Ubiquitin-like"/>
    <property type="match status" value="1"/>
</dbReference>
<dbReference type="SUPFAM" id="SSF50630">
    <property type="entry name" value="Acid proteases"/>
    <property type="match status" value="1"/>
</dbReference>
<feature type="domain" description="UBA" evidence="6">
    <location>
        <begin position="422"/>
        <end position="459"/>
    </location>
</feature>
<dbReference type="InterPro" id="IPR009060">
    <property type="entry name" value="UBA-like_sf"/>
</dbReference>
<evidence type="ECO:0000259" key="6">
    <source>
        <dbReference type="PROSITE" id="PS50030"/>
    </source>
</evidence>
<reference evidence="7 8" key="1">
    <citation type="journal article" date="2022" name="bioRxiv">
        <title>Genomics of Preaxostyla Flagellates Illuminates Evolutionary Transitions and the Path Towards Mitochondrial Loss.</title>
        <authorList>
            <person name="Novak L.V.F."/>
            <person name="Treitli S.C."/>
            <person name="Pyrih J."/>
            <person name="Halakuc P."/>
            <person name="Pipaliya S.V."/>
            <person name="Vacek V."/>
            <person name="Brzon O."/>
            <person name="Soukal P."/>
            <person name="Eme L."/>
            <person name="Dacks J.B."/>
            <person name="Karnkowska A."/>
            <person name="Elias M."/>
            <person name="Hampl V."/>
        </authorList>
    </citation>
    <scope>NUCLEOTIDE SEQUENCE [LARGE SCALE GENOMIC DNA]</scope>
    <source>
        <strain evidence="7">NAU3</strain>
        <tissue evidence="7">Gut</tissue>
    </source>
</reference>
<dbReference type="SUPFAM" id="SSF46934">
    <property type="entry name" value="UBA-like"/>
    <property type="match status" value="1"/>
</dbReference>
<dbReference type="InterPro" id="IPR019103">
    <property type="entry name" value="Peptidase_aspartic_DDI1-type"/>
</dbReference>
<comment type="caution">
    <text evidence="7">The sequence shown here is derived from an EMBL/GenBank/DDBJ whole genome shotgun (WGS) entry which is preliminary data.</text>
</comment>
<dbReference type="InterPro" id="IPR029071">
    <property type="entry name" value="Ubiquitin-like_domsf"/>
</dbReference>
<evidence type="ECO:0000256" key="1">
    <source>
        <dbReference type="ARBA" id="ARBA00009136"/>
    </source>
</evidence>
<dbReference type="PANTHER" id="PTHR12917:SF1">
    <property type="entry name" value="AT13091P"/>
    <property type="match status" value="1"/>
</dbReference>
<feature type="region of interest" description="Disordered" evidence="5">
    <location>
        <begin position="397"/>
        <end position="424"/>
    </location>
</feature>
<feature type="compositionally biased region" description="Low complexity" evidence="5">
    <location>
        <begin position="401"/>
        <end position="422"/>
    </location>
</feature>
<organism evidence="7 8">
    <name type="scientific">Blattamonas nauphoetae</name>
    <dbReference type="NCBI Taxonomy" id="2049346"/>
    <lineage>
        <taxon>Eukaryota</taxon>
        <taxon>Metamonada</taxon>
        <taxon>Preaxostyla</taxon>
        <taxon>Oxymonadida</taxon>
        <taxon>Blattamonas</taxon>
    </lineage>
</organism>
<proteinExistence type="inferred from homology"/>
<comment type="similarity">
    <text evidence="1">Belongs to the DDI1 family.</text>
</comment>
<evidence type="ECO:0000256" key="2">
    <source>
        <dbReference type="ARBA" id="ARBA00022670"/>
    </source>
</evidence>
<keyword evidence="8" id="KW-1185">Reference proteome</keyword>
<dbReference type="InterPro" id="IPR021109">
    <property type="entry name" value="Peptidase_aspartic_dom_sf"/>
</dbReference>
<protein>
    <submittedName>
        <fullName evidence="7">DNA damage-inducible protein 1</fullName>
        <ecNumber evidence="7">3.4.23.-</ecNumber>
    </submittedName>
</protein>
<dbReference type="Pfam" id="PF00627">
    <property type="entry name" value="UBA"/>
    <property type="match status" value="1"/>
</dbReference>
<keyword evidence="2" id="KW-0645">Protease</keyword>
<dbReference type="InterPro" id="IPR015940">
    <property type="entry name" value="UBA"/>
</dbReference>
<dbReference type="CDD" id="cd14270">
    <property type="entry name" value="UBA"/>
    <property type="match status" value="1"/>
</dbReference>
<dbReference type="Gene3D" id="1.10.8.10">
    <property type="entry name" value="DNA helicase RuvA subunit, C-terminal domain"/>
    <property type="match status" value="1"/>
</dbReference>
<gene>
    <name evidence="7" type="ORF">BLNAU_8846</name>
</gene>
<accession>A0ABQ9XXR1</accession>
<evidence type="ECO:0000313" key="8">
    <source>
        <dbReference type="Proteomes" id="UP001281761"/>
    </source>
</evidence>
<dbReference type="EC" id="3.4.23.-" evidence="7"/>
<dbReference type="SMART" id="SM00165">
    <property type="entry name" value="UBA"/>
    <property type="match status" value="1"/>
</dbReference>